<sequence length="98" mass="10667">MATVVNGRFPEAEVIVTFGDGWSYSKTKMELFRAAGGFDKLKENQPAKAAAPSVVPKKEDVKKLMAEMEIPKSLAESTLVAANGDLKRAYELLIYGDS</sequence>
<evidence type="ECO:0000313" key="3">
    <source>
        <dbReference type="Proteomes" id="UP000007148"/>
    </source>
</evidence>
<dbReference type="InterPro" id="IPR038922">
    <property type="entry name" value="HYPK_UBA"/>
</dbReference>
<dbReference type="Pfam" id="PF19026">
    <property type="entry name" value="UBA_HYPK"/>
    <property type="match status" value="1"/>
</dbReference>
<comment type="caution">
    <text evidence="2">The sequence shown here is derived from an EMBL/GenBank/DDBJ whole genome shotgun (WGS) entry which is preliminary data.</text>
</comment>
<dbReference type="InterPro" id="IPR044034">
    <property type="entry name" value="NAC-like_UBA"/>
</dbReference>
<reference evidence="2 3" key="1">
    <citation type="journal article" date="2011" name="PLoS Pathog.">
        <title>Endophytic Life Strategies Decoded by Genome and Transcriptome Analyses of the Mutualistic Root Symbiont Piriformospora indica.</title>
        <authorList>
            <person name="Zuccaro A."/>
            <person name="Lahrmann U."/>
            <person name="Guldener U."/>
            <person name="Langen G."/>
            <person name="Pfiffi S."/>
            <person name="Biedenkopf D."/>
            <person name="Wong P."/>
            <person name="Samans B."/>
            <person name="Grimm C."/>
            <person name="Basiewicz M."/>
            <person name="Murat C."/>
            <person name="Martin F."/>
            <person name="Kogel K.H."/>
        </authorList>
    </citation>
    <scope>NUCLEOTIDE SEQUENCE [LARGE SCALE GENOMIC DNA]</scope>
    <source>
        <strain evidence="2 3">DSM 11827</strain>
    </source>
</reference>
<protein>
    <recommendedName>
        <fullName evidence="1">Nascent polypeptide-associated complex subunit alpha-like UBA domain-containing protein</fullName>
    </recommendedName>
</protein>
<dbReference type="InParanoid" id="G4U320"/>
<evidence type="ECO:0000313" key="2">
    <source>
        <dbReference type="EMBL" id="CCA77991.1"/>
    </source>
</evidence>
<accession>G4U320</accession>
<dbReference type="STRING" id="1109443.G4U320"/>
<feature type="domain" description="Nascent polypeptide-associated complex subunit alpha-like UBA" evidence="1">
    <location>
        <begin position="57"/>
        <end position="89"/>
    </location>
</feature>
<dbReference type="OrthoDB" id="285219at2759"/>
<dbReference type="EMBL" id="CAFZ01001878">
    <property type="protein sequence ID" value="CCA77991.1"/>
    <property type="molecule type" value="Genomic_DNA"/>
</dbReference>
<gene>
    <name evidence="2" type="ORF">PIIN_00705</name>
</gene>
<dbReference type="Proteomes" id="UP000007148">
    <property type="component" value="Unassembled WGS sequence"/>
</dbReference>
<dbReference type="eggNOG" id="ENOG502RCPQ">
    <property type="taxonomic scope" value="Eukaryota"/>
</dbReference>
<dbReference type="HOGENOM" id="CLU_175758_0_0_1"/>
<proteinExistence type="predicted"/>
<dbReference type="AlphaFoldDB" id="G4U320"/>
<name>G4U320_SERID</name>
<keyword evidence="3" id="KW-1185">Reference proteome</keyword>
<organism evidence="2 3">
    <name type="scientific">Serendipita indica (strain DSM 11827)</name>
    <name type="common">Root endophyte fungus</name>
    <name type="synonym">Piriformospora indica</name>
    <dbReference type="NCBI Taxonomy" id="1109443"/>
    <lineage>
        <taxon>Eukaryota</taxon>
        <taxon>Fungi</taxon>
        <taxon>Dikarya</taxon>
        <taxon>Basidiomycota</taxon>
        <taxon>Agaricomycotina</taxon>
        <taxon>Agaricomycetes</taxon>
        <taxon>Sebacinales</taxon>
        <taxon>Serendipitaceae</taxon>
        <taxon>Serendipita</taxon>
    </lineage>
</organism>
<evidence type="ECO:0000259" key="1">
    <source>
        <dbReference type="Pfam" id="PF19026"/>
    </source>
</evidence>
<dbReference type="CDD" id="cd14361">
    <property type="entry name" value="UBA_HYPK"/>
    <property type="match status" value="1"/>
</dbReference>